<gene>
    <name evidence="1" type="ORF">N4261_19350</name>
</gene>
<reference evidence="1" key="1">
    <citation type="submission" date="2022-10" db="EMBL/GenBank/DDBJ databases">
        <title>Characterization and whole genome sequencing of a new Roseateles species, isolated from fresh water.</title>
        <authorList>
            <person name="Guliayeva D.Y."/>
            <person name="Akhremchuk A.E."/>
            <person name="Sikolenko M.A."/>
            <person name="Valentovich L.N."/>
            <person name="Sidarenka A.V."/>
        </authorList>
    </citation>
    <scope>NUCLEOTIDE SEQUENCE</scope>
    <source>
        <strain evidence="1">BIM B-1768</strain>
    </source>
</reference>
<dbReference type="InterPro" id="IPR010287">
    <property type="entry name" value="DUF892_YciF-like"/>
</dbReference>
<sequence length="167" mass="18064">MSQISSLSDLYVDELKDLWSSNDQMAKALKKIAPKATHPKLTKMLDAAQSGIASHTDLLKALIANQGEKVAKEHCKGMEGLVNEAMKHAIDHAPEKGPVLDAVIIAQYQRMTHYGITGFGTVAAFAKALRLQDDNKQLKAAVKDMIGADELMSELAEAAVNQEAAEH</sequence>
<dbReference type="InterPro" id="IPR047114">
    <property type="entry name" value="YciF"/>
</dbReference>
<protein>
    <submittedName>
        <fullName evidence="1">DUF892 family protein</fullName>
    </submittedName>
</protein>
<name>A0ABY6AW98_9BURK</name>
<dbReference type="RefSeq" id="WP_261756896.1">
    <property type="nucleotide sequence ID" value="NZ_CP104562.2"/>
</dbReference>
<dbReference type="Gene3D" id="1.20.1260.10">
    <property type="match status" value="1"/>
</dbReference>
<dbReference type="Pfam" id="PF05974">
    <property type="entry name" value="DUF892"/>
    <property type="match status" value="1"/>
</dbReference>
<proteinExistence type="predicted"/>
<dbReference type="EMBL" id="CP104562">
    <property type="protein sequence ID" value="UXH77152.1"/>
    <property type="molecule type" value="Genomic_DNA"/>
</dbReference>
<organism evidence="1 2">
    <name type="scientific">Roseateles amylovorans</name>
    <dbReference type="NCBI Taxonomy" id="2978473"/>
    <lineage>
        <taxon>Bacteria</taxon>
        <taxon>Pseudomonadati</taxon>
        <taxon>Pseudomonadota</taxon>
        <taxon>Betaproteobacteria</taxon>
        <taxon>Burkholderiales</taxon>
        <taxon>Sphaerotilaceae</taxon>
        <taxon>Roseateles</taxon>
    </lineage>
</organism>
<evidence type="ECO:0000313" key="1">
    <source>
        <dbReference type="EMBL" id="UXH77152.1"/>
    </source>
</evidence>
<dbReference type="SUPFAM" id="SSF47240">
    <property type="entry name" value="Ferritin-like"/>
    <property type="match status" value="1"/>
</dbReference>
<dbReference type="PANTHER" id="PTHR30565">
    <property type="entry name" value="PROTEIN YCIF"/>
    <property type="match status" value="1"/>
</dbReference>
<evidence type="ECO:0000313" key="2">
    <source>
        <dbReference type="Proteomes" id="UP001064933"/>
    </source>
</evidence>
<keyword evidence="2" id="KW-1185">Reference proteome</keyword>
<dbReference type="InterPro" id="IPR009078">
    <property type="entry name" value="Ferritin-like_SF"/>
</dbReference>
<dbReference type="InterPro" id="IPR012347">
    <property type="entry name" value="Ferritin-like"/>
</dbReference>
<accession>A0ABY6AW98</accession>
<dbReference type="PANTHER" id="PTHR30565:SF9">
    <property type="entry name" value="PROTEIN YCIF"/>
    <property type="match status" value="1"/>
</dbReference>
<dbReference type="Proteomes" id="UP001064933">
    <property type="component" value="Chromosome"/>
</dbReference>